<evidence type="ECO:0000313" key="1">
    <source>
        <dbReference type="EMBL" id="WIT10764.1"/>
    </source>
</evidence>
<accession>A0AA95NB40</accession>
<keyword evidence="2" id="KW-1185">Reference proteome</keyword>
<dbReference type="AlphaFoldDB" id="A0AA95NB40"/>
<dbReference type="EMBL" id="CP116346">
    <property type="protein sequence ID" value="WIT10764.1"/>
    <property type="molecule type" value="Genomic_DNA"/>
</dbReference>
<name>A0AA95NB40_9BURK</name>
<sequence length="207" mass="23280">MGKGGSRLGAGRPGWRGKTEHCRSLDVRRFASANMLRTGMWSWQWRDAVTGEEVASIGVIGQTYSVVLAYTAGGEAIRTRVPIVRTDCGFGGSRPWFACPSCSRRVALLFLRSRHFACRHCHRLSYGSQAADLCGRAWRRQRKIEARLGPDWRRPPHMHLKTYERLLKAILACERQRDAWLSGAVARLMGGLEALQKRFPNLIGVSD</sequence>
<organism evidence="1 2">
    <name type="scientific">Paucibacter sediminis</name>
    <dbReference type="NCBI Taxonomy" id="3019553"/>
    <lineage>
        <taxon>Bacteria</taxon>
        <taxon>Pseudomonadati</taxon>
        <taxon>Pseudomonadota</taxon>
        <taxon>Betaproteobacteria</taxon>
        <taxon>Burkholderiales</taxon>
        <taxon>Sphaerotilaceae</taxon>
        <taxon>Roseateles</taxon>
    </lineage>
</organism>
<evidence type="ECO:0000313" key="2">
    <source>
        <dbReference type="Proteomes" id="UP001177769"/>
    </source>
</evidence>
<dbReference type="RefSeq" id="WP_285231838.1">
    <property type="nucleotide sequence ID" value="NZ_CP116346.1"/>
</dbReference>
<gene>
    <name evidence="1" type="ORF">PFX98_17850</name>
</gene>
<reference evidence="1" key="1">
    <citation type="submission" date="2023-01" db="EMBL/GenBank/DDBJ databases">
        <title>Whole genome sequence of Paucibacter sp. S2-9 isolated from pond sediment.</title>
        <authorList>
            <person name="Jung J.Y."/>
        </authorList>
    </citation>
    <scope>NUCLEOTIDE SEQUENCE</scope>
    <source>
        <strain evidence="1">S2-9</strain>
    </source>
</reference>
<proteinExistence type="predicted"/>
<evidence type="ECO:0008006" key="3">
    <source>
        <dbReference type="Google" id="ProtNLM"/>
    </source>
</evidence>
<dbReference type="KEGG" id="pais:PFX98_17850"/>
<dbReference type="Proteomes" id="UP001177769">
    <property type="component" value="Chromosome"/>
</dbReference>
<protein>
    <recommendedName>
        <fullName evidence="3">Transposase</fullName>
    </recommendedName>
</protein>